<evidence type="ECO:0000256" key="4">
    <source>
        <dbReference type="ARBA" id="ARBA00022833"/>
    </source>
</evidence>
<accession>A0A0M3HSN2</accession>
<evidence type="ECO:0000256" key="2">
    <source>
        <dbReference type="ARBA" id="ARBA00022490"/>
    </source>
</evidence>
<dbReference type="SMART" id="SM00109">
    <property type="entry name" value="C1"/>
    <property type="match status" value="1"/>
</dbReference>
<proteinExistence type="predicted"/>
<evidence type="ECO:0000256" key="5">
    <source>
        <dbReference type="SAM" id="MobiDB-lite"/>
    </source>
</evidence>
<dbReference type="CDD" id="cd20818">
    <property type="entry name" value="C1_Myosin-IX"/>
    <property type="match status" value="1"/>
</dbReference>
<dbReference type="GO" id="GO:0000146">
    <property type="term" value="F:microfilament motor activity"/>
    <property type="evidence" value="ECO:0007669"/>
    <property type="project" value="InterPro"/>
</dbReference>
<dbReference type="Gene3D" id="3.30.60.20">
    <property type="match status" value="1"/>
</dbReference>
<dbReference type="InterPro" id="IPR000198">
    <property type="entry name" value="RhoGAP_dom"/>
</dbReference>
<dbReference type="Pfam" id="PF00620">
    <property type="entry name" value="RhoGAP"/>
    <property type="match status" value="2"/>
</dbReference>
<dbReference type="GO" id="GO:0035556">
    <property type="term" value="P:intracellular signal transduction"/>
    <property type="evidence" value="ECO:0007669"/>
    <property type="project" value="InterPro"/>
</dbReference>
<dbReference type="GO" id="GO:0046872">
    <property type="term" value="F:metal ion binding"/>
    <property type="evidence" value="ECO:0007669"/>
    <property type="project" value="UniProtKB-KW"/>
</dbReference>
<sequence length="420" mass="47626">MPGTVVASSVEVHIGVAEPYVGMLALKFWKNYEHLHNGHKFKAEYVHVPTYCEICNQFMWHAEKIFICTSCRISCHKKCYSKIMHYCTPSIQRAANATGGRFFGAELNTLVDDEQAVPVVIDKLFVAIELRALFVEGIYRKSAAIAQVRNARRTIETAPKFDELCFDDVPVHVISTLVKSFFQVEEAFERIRCLSVMVELLPKCNRSVLDRLMYHLARESVNKMGSANLALIFAPCILRSNQSVHAQEQLHDVNRQAICVQALIDEKLRQFRVTVTHIVTLEHASEKITENLRRIDQHRRDSDVAQVAAQNSKMETARQLFIEQLDFLDSEKDKLIQDLPPLAPVASSEDLSSSDEHSNSPFATEQSQEEYAVDFDVPPTFGTLPNPSATRARKPRSRPPTRQFRLAAVSSEKFFQANFG</sequence>
<dbReference type="Proteomes" id="UP000036681">
    <property type="component" value="Unplaced"/>
</dbReference>
<name>A0A0M3HSN2_ASCLU</name>
<dbReference type="Pfam" id="PF00130">
    <property type="entry name" value="C1_1"/>
    <property type="match status" value="1"/>
</dbReference>
<dbReference type="PANTHER" id="PTHR46184:SF5">
    <property type="entry name" value="UNCONVENTIONAL MYOSIN-IXA-LIKE"/>
    <property type="match status" value="1"/>
</dbReference>
<dbReference type="PANTHER" id="PTHR46184">
    <property type="entry name" value="UNCONVENTIONAL MYOSIN-IXB-LIKE PROTEIN"/>
    <property type="match status" value="1"/>
</dbReference>
<organism evidence="8 9">
    <name type="scientific">Ascaris lumbricoides</name>
    <name type="common">Giant roundworm</name>
    <dbReference type="NCBI Taxonomy" id="6252"/>
    <lineage>
        <taxon>Eukaryota</taxon>
        <taxon>Metazoa</taxon>
        <taxon>Ecdysozoa</taxon>
        <taxon>Nematoda</taxon>
        <taxon>Chromadorea</taxon>
        <taxon>Rhabditida</taxon>
        <taxon>Spirurina</taxon>
        <taxon>Ascaridomorpha</taxon>
        <taxon>Ascaridoidea</taxon>
        <taxon>Ascarididae</taxon>
        <taxon>Ascaris</taxon>
    </lineage>
</organism>
<dbReference type="SMART" id="SM00324">
    <property type="entry name" value="RhoGAP"/>
    <property type="match status" value="1"/>
</dbReference>
<dbReference type="PROSITE" id="PS50081">
    <property type="entry name" value="ZF_DAG_PE_2"/>
    <property type="match status" value="1"/>
</dbReference>
<comment type="subcellular location">
    <subcellularLocation>
        <location evidence="1">Cytoplasm</location>
    </subcellularLocation>
</comment>
<protein>
    <submittedName>
        <fullName evidence="9">Phorbol-ester/DAG-type domain-containing protein</fullName>
    </submittedName>
</protein>
<feature type="domain" description="Phorbol-ester/DAG-type" evidence="6">
    <location>
        <begin position="38"/>
        <end position="87"/>
    </location>
</feature>
<evidence type="ECO:0000259" key="7">
    <source>
        <dbReference type="PROSITE" id="PS50238"/>
    </source>
</evidence>
<reference evidence="9" key="1">
    <citation type="submission" date="2017-02" db="UniProtKB">
        <authorList>
            <consortium name="WormBaseParasite"/>
        </authorList>
    </citation>
    <scope>IDENTIFICATION</scope>
</reference>
<dbReference type="GO" id="GO:0051015">
    <property type="term" value="F:actin filament binding"/>
    <property type="evidence" value="ECO:0007669"/>
    <property type="project" value="TreeGrafter"/>
</dbReference>
<keyword evidence="3" id="KW-0479">Metal-binding</keyword>
<dbReference type="Gene3D" id="1.10.555.10">
    <property type="entry name" value="Rho GTPase activation protein"/>
    <property type="match status" value="2"/>
</dbReference>
<dbReference type="SUPFAM" id="SSF57889">
    <property type="entry name" value="Cysteine-rich domain"/>
    <property type="match status" value="1"/>
</dbReference>
<keyword evidence="2" id="KW-0963">Cytoplasm</keyword>
<evidence type="ECO:0000259" key="6">
    <source>
        <dbReference type="PROSITE" id="PS50081"/>
    </source>
</evidence>
<dbReference type="InterPro" id="IPR008936">
    <property type="entry name" value="Rho_GTPase_activation_prot"/>
</dbReference>
<feature type="region of interest" description="Disordered" evidence="5">
    <location>
        <begin position="344"/>
        <end position="402"/>
    </location>
</feature>
<dbReference type="InterPro" id="IPR046987">
    <property type="entry name" value="Myo9"/>
</dbReference>
<dbReference type="GO" id="GO:0005737">
    <property type="term" value="C:cytoplasm"/>
    <property type="evidence" value="ECO:0007669"/>
    <property type="project" value="UniProtKB-SubCell"/>
</dbReference>
<dbReference type="InterPro" id="IPR046349">
    <property type="entry name" value="C1-like_sf"/>
</dbReference>
<dbReference type="WBParaSite" id="ALUE_0000550301-mRNA-1">
    <property type="protein sequence ID" value="ALUE_0000550301-mRNA-1"/>
    <property type="gene ID" value="ALUE_0000550301"/>
</dbReference>
<evidence type="ECO:0000313" key="8">
    <source>
        <dbReference type="Proteomes" id="UP000036681"/>
    </source>
</evidence>
<keyword evidence="4" id="KW-0862">Zinc</keyword>
<feature type="domain" description="Rho-GAP" evidence="7">
    <location>
        <begin position="105"/>
        <end position="271"/>
    </location>
</feature>
<dbReference type="GO" id="GO:0005096">
    <property type="term" value="F:GTPase activator activity"/>
    <property type="evidence" value="ECO:0007669"/>
    <property type="project" value="InterPro"/>
</dbReference>
<keyword evidence="8" id="KW-1185">Reference proteome</keyword>
<evidence type="ECO:0000313" key="9">
    <source>
        <dbReference type="WBParaSite" id="ALUE_0000550301-mRNA-1"/>
    </source>
</evidence>
<dbReference type="SUPFAM" id="SSF48350">
    <property type="entry name" value="GTPase activation domain, GAP"/>
    <property type="match status" value="1"/>
</dbReference>
<dbReference type="PROSITE" id="PS00479">
    <property type="entry name" value="ZF_DAG_PE_1"/>
    <property type="match status" value="1"/>
</dbReference>
<dbReference type="PROSITE" id="PS50238">
    <property type="entry name" value="RHOGAP"/>
    <property type="match status" value="1"/>
</dbReference>
<dbReference type="AlphaFoldDB" id="A0A0M3HSN2"/>
<evidence type="ECO:0000256" key="1">
    <source>
        <dbReference type="ARBA" id="ARBA00004496"/>
    </source>
</evidence>
<dbReference type="GO" id="GO:0005884">
    <property type="term" value="C:actin filament"/>
    <property type="evidence" value="ECO:0007669"/>
    <property type="project" value="TreeGrafter"/>
</dbReference>
<evidence type="ECO:0000256" key="3">
    <source>
        <dbReference type="ARBA" id="ARBA00022723"/>
    </source>
</evidence>
<dbReference type="InterPro" id="IPR002219">
    <property type="entry name" value="PKC_DAG/PE"/>
</dbReference>